<dbReference type="SUPFAM" id="SSF48208">
    <property type="entry name" value="Six-hairpin glycosidases"/>
    <property type="match status" value="1"/>
</dbReference>
<dbReference type="Proteomes" id="UP000683246">
    <property type="component" value="Chromosome"/>
</dbReference>
<dbReference type="PANTHER" id="PTHR33886">
    <property type="entry name" value="UNSATURATED RHAMNOGALACTURONAN HYDROLASE (EUROFUNG)"/>
    <property type="match status" value="1"/>
</dbReference>
<gene>
    <name evidence="2" type="ORF">HZI73_20965</name>
</gene>
<dbReference type="KEGG" id="vpy:HZI73_20965"/>
<evidence type="ECO:0000256" key="1">
    <source>
        <dbReference type="ARBA" id="ARBA00022801"/>
    </source>
</evidence>
<dbReference type="InterPro" id="IPR008928">
    <property type="entry name" value="6-hairpin_glycosidase_sf"/>
</dbReference>
<dbReference type="GO" id="GO:0005975">
    <property type="term" value="P:carbohydrate metabolic process"/>
    <property type="evidence" value="ECO:0007669"/>
    <property type="project" value="InterPro"/>
</dbReference>
<evidence type="ECO:0000313" key="3">
    <source>
        <dbReference type="Proteomes" id="UP000683246"/>
    </source>
</evidence>
<organism evidence="2 3">
    <name type="scientific">Vallitalea pronyensis</name>
    <dbReference type="NCBI Taxonomy" id="1348613"/>
    <lineage>
        <taxon>Bacteria</taxon>
        <taxon>Bacillati</taxon>
        <taxon>Bacillota</taxon>
        <taxon>Clostridia</taxon>
        <taxon>Lachnospirales</taxon>
        <taxon>Vallitaleaceae</taxon>
        <taxon>Vallitalea</taxon>
    </lineage>
</organism>
<dbReference type="EMBL" id="CP058649">
    <property type="protein sequence ID" value="QUI24625.1"/>
    <property type="molecule type" value="Genomic_DNA"/>
</dbReference>
<dbReference type="AlphaFoldDB" id="A0A8J8SI75"/>
<accession>A0A8J8SI75</accession>
<proteinExistence type="predicted"/>
<dbReference type="GO" id="GO:0016787">
    <property type="term" value="F:hydrolase activity"/>
    <property type="evidence" value="ECO:0007669"/>
    <property type="project" value="UniProtKB-KW"/>
</dbReference>
<dbReference type="InterPro" id="IPR010905">
    <property type="entry name" value="Glyco_hydro_88"/>
</dbReference>
<protein>
    <submittedName>
        <fullName evidence="2">Glycoside hydrolase family 88 protein</fullName>
    </submittedName>
</protein>
<dbReference type="PANTHER" id="PTHR33886:SF8">
    <property type="entry name" value="UNSATURATED RHAMNOGALACTURONAN HYDROLASE (EUROFUNG)"/>
    <property type="match status" value="1"/>
</dbReference>
<evidence type="ECO:0000313" key="2">
    <source>
        <dbReference type="EMBL" id="QUI24625.1"/>
    </source>
</evidence>
<dbReference type="Pfam" id="PF07470">
    <property type="entry name" value="Glyco_hydro_88"/>
    <property type="match status" value="1"/>
</dbReference>
<reference evidence="2" key="1">
    <citation type="submission" date="2020-07" db="EMBL/GenBank/DDBJ databases">
        <title>Vallitalea pronyensis genome.</title>
        <authorList>
            <person name="Postec A."/>
        </authorList>
    </citation>
    <scope>NUCLEOTIDE SEQUENCE</scope>
    <source>
        <strain evidence="2">FatNI3</strain>
    </source>
</reference>
<name>A0A8J8SI75_9FIRM</name>
<keyword evidence="3" id="KW-1185">Reference proteome</keyword>
<dbReference type="Gene3D" id="1.50.10.10">
    <property type="match status" value="1"/>
</dbReference>
<sequence>MNKHNEKLKKQLFEKLDRLGRSFEPFLYESNMNVVQSLTKLGYQEDDIRRIELFDWFQGVGLYGYYKMYALTGNRKHLETIIKYFDIRIEDGLPPKNINAMAPMLTLLCLTENPHVDPSKKNVYVEICKEWANWLYEKHPRTHEGGLSHLTCEADNAQELWDDTLFMSVLFLAKAGVVWHKPHYIDEAIYQFLLHSKYLLNKETGFWYHGWTFDGYHNFVKAQWARGNSWITIFIPEFLDICKDYAISQSVYRYMINILTKQLEALCKVQDQSGLWHTLLDHKQSYVETSASAGFTYGIFKAMNSAIIDHDQAKDKYTTCAMKATDGVLTYINEEGVLEQVSGGTAMGKDSLDFYLNIPIEPKPYGQAMAMLACVEALDFLERNDCNDS</sequence>
<dbReference type="InterPro" id="IPR052043">
    <property type="entry name" value="PolySaccharide_Degr_Enz"/>
</dbReference>
<keyword evidence="1 2" id="KW-0378">Hydrolase</keyword>
<dbReference type="RefSeq" id="WP_212695316.1">
    <property type="nucleotide sequence ID" value="NZ_CP058649.1"/>
</dbReference>
<dbReference type="InterPro" id="IPR012341">
    <property type="entry name" value="6hp_glycosidase-like_sf"/>
</dbReference>